<protein>
    <submittedName>
        <fullName evidence="4">Sulfurtransferase</fullName>
    </submittedName>
</protein>
<evidence type="ECO:0000313" key="4">
    <source>
        <dbReference type="EMBL" id="CAA6823004.1"/>
    </source>
</evidence>
<dbReference type="PANTHER" id="PTHR37010:SF1">
    <property type="entry name" value="SULFURTRANSFERASE TUSE"/>
    <property type="match status" value="1"/>
</dbReference>
<reference evidence="4" key="1">
    <citation type="submission" date="2020-01" db="EMBL/GenBank/DDBJ databases">
        <authorList>
            <person name="Meier V. D."/>
            <person name="Meier V D."/>
        </authorList>
    </citation>
    <scope>NUCLEOTIDE SEQUENCE</scope>
    <source>
        <strain evidence="4">HLG_WM_MAG_07</strain>
    </source>
</reference>
<organism evidence="4">
    <name type="scientific">uncultured Thiotrichaceae bacterium</name>
    <dbReference type="NCBI Taxonomy" id="298394"/>
    <lineage>
        <taxon>Bacteria</taxon>
        <taxon>Pseudomonadati</taxon>
        <taxon>Pseudomonadota</taxon>
        <taxon>Gammaproteobacteria</taxon>
        <taxon>Thiotrichales</taxon>
        <taxon>Thiotrichaceae</taxon>
        <taxon>environmental samples</taxon>
    </lineage>
</organism>
<dbReference type="AlphaFoldDB" id="A0A6S6TUD8"/>
<comment type="similarity">
    <text evidence="2">Belongs to the DsrC/TusE family.</text>
</comment>
<name>A0A6S6TUD8_9GAMM</name>
<proteinExistence type="inferred from homology"/>
<dbReference type="GO" id="GO:0097163">
    <property type="term" value="F:sulfur carrier activity"/>
    <property type="evidence" value="ECO:0007669"/>
    <property type="project" value="TreeGrafter"/>
</dbReference>
<dbReference type="Gene3D" id="3.30.1420.10">
    <property type="match status" value="1"/>
</dbReference>
<evidence type="ECO:0000256" key="3">
    <source>
        <dbReference type="ARBA" id="ARBA00022490"/>
    </source>
</evidence>
<sequence>MLNLTSPAELQDPTLLSLFDEDGFIINPDLWTKEMAQQLADDADVGELKKPHWDIIVFLRDRYLRLGAIPPTRRICREFGYEKDAVRGLFGGCLQLWQIAGLPYPGEEAKSYMD</sequence>
<dbReference type="PANTHER" id="PTHR37010">
    <property type="entry name" value="SULFURTRANSFERASE TUSE"/>
    <property type="match status" value="1"/>
</dbReference>
<dbReference type="EMBL" id="CACVAY010000112">
    <property type="protein sequence ID" value="CAA6823004.1"/>
    <property type="molecule type" value="Genomic_DNA"/>
</dbReference>
<dbReference type="InterPro" id="IPR042072">
    <property type="entry name" value="DsrC-like_C"/>
</dbReference>
<evidence type="ECO:0000256" key="1">
    <source>
        <dbReference type="ARBA" id="ARBA00004496"/>
    </source>
</evidence>
<keyword evidence="4" id="KW-0808">Transferase</keyword>
<evidence type="ECO:0000256" key="2">
    <source>
        <dbReference type="ARBA" id="ARBA00005718"/>
    </source>
</evidence>
<dbReference type="GO" id="GO:0016740">
    <property type="term" value="F:transferase activity"/>
    <property type="evidence" value="ECO:0007669"/>
    <property type="project" value="UniProtKB-KW"/>
</dbReference>
<comment type="subcellular location">
    <subcellularLocation>
        <location evidence="1">Cytoplasm</location>
    </subcellularLocation>
</comment>
<dbReference type="GO" id="GO:0005737">
    <property type="term" value="C:cytoplasm"/>
    <property type="evidence" value="ECO:0007669"/>
    <property type="project" value="UniProtKB-SubCell"/>
</dbReference>
<dbReference type="InterPro" id="IPR007453">
    <property type="entry name" value="DsrC/TusE"/>
</dbReference>
<dbReference type="SUPFAM" id="SSF69721">
    <property type="entry name" value="DsrC, the gamma subunit of dissimilatory sulfite reductase"/>
    <property type="match status" value="1"/>
</dbReference>
<gene>
    <name evidence="4" type="ORF">HELGO_WM6588</name>
</gene>
<dbReference type="Pfam" id="PF04358">
    <property type="entry name" value="DsrC"/>
    <property type="match status" value="1"/>
</dbReference>
<dbReference type="InterPro" id="IPR043163">
    <property type="entry name" value="DsrC-like_N"/>
</dbReference>
<dbReference type="GO" id="GO:0002143">
    <property type="term" value="P:tRNA wobble position uridine thiolation"/>
    <property type="evidence" value="ECO:0007669"/>
    <property type="project" value="TreeGrafter"/>
</dbReference>
<dbReference type="Gene3D" id="1.10.10.370">
    <property type="entry name" value="DsrC-like protein, C-terminal domain"/>
    <property type="match status" value="1"/>
</dbReference>
<keyword evidence="3" id="KW-0963">Cytoplasm</keyword>
<accession>A0A6S6TUD8</accession>
<dbReference type="InterPro" id="IPR025526">
    <property type="entry name" value="DsrC-like_dom_sf"/>
</dbReference>